<evidence type="ECO:0000256" key="2">
    <source>
        <dbReference type="RuleBase" id="RU363072"/>
    </source>
</evidence>
<protein>
    <submittedName>
        <fullName evidence="4">Uncharacterized protein</fullName>
    </submittedName>
</protein>
<dbReference type="GO" id="GO:0015288">
    <property type="term" value="F:porin activity"/>
    <property type="evidence" value="ECO:0007669"/>
    <property type="project" value="InterPro"/>
</dbReference>
<name>A0A445MYC8_9BACT</name>
<dbReference type="GO" id="GO:0016020">
    <property type="term" value="C:membrane"/>
    <property type="evidence" value="ECO:0007669"/>
    <property type="project" value="InterPro"/>
</dbReference>
<dbReference type="GO" id="GO:0008643">
    <property type="term" value="P:carbohydrate transport"/>
    <property type="evidence" value="ECO:0007669"/>
    <property type="project" value="InterPro"/>
</dbReference>
<comment type="similarity">
    <text evidence="1 2">Belongs to the OprB family.</text>
</comment>
<organism evidence="4">
    <name type="scientific">uncultured Desulfobacterium sp</name>
    <dbReference type="NCBI Taxonomy" id="201089"/>
    <lineage>
        <taxon>Bacteria</taxon>
        <taxon>Pseudomonadati</taxon>
        <taxon>Thermodesulfobacteriota</taxon>
        <taxon>Desulfobacteria</taxon>
        <taxon>Desulfobacterales</taxon>
        <taxon>Desulfobacteriaceae</taxon>
        <taxon>Desulfobacterium</taxon>
        <taxon>environmental samples</taxon>
    </lineage>
</organism>
<feature type="coiled-coil region" evidence="3">
    <location>
        <begin position="33"/>
        <end position="60"/>
    </location>
</feature>
<evidence type="ECO:0000313" key="4">
    <source>
        <dbReference type="EMBL" id="SPD74361.1"/>
    </source>
</evidence>
<sequence length="413" mass="45236">MNKAGMLVMGGLLILLAAGAAFGQEPGVMREEVDALKTKIERLEKAIETQNVAASESQGEKRWFDRIDLGVTVGGVIQGSSGADDDGADGTARYELELRYNIAPSDLLYLHLDGGNGDGIDNRVSTLSSFNGDAVGDDDSLSVTEAWYLHRFQHLGAVLEIGKIGIGGPGDYSPDDAILFDGNEYANNERSQFLSPGFVNNLALELPDNGLGAVARISPGDFLDVSAGVADADGKWSDVFDDVFRILEVNFKPKIAKHQGNYRIYGWFNGSDHEDLNDSTKTQEDNYGFGVSFDQEVTDVFGLFARYGWQRGSVSQIEHAWSAGFQCSGKFYGREDDIFGLAYGMAIIGDDWKDVDRTNGINSVDEHHVELYYNLKVNDHLNISPNIQWVKNPNGDSDNDDVWAFGLRAQLSF</sequence>
<reference evidence="4" key="1">
    <citation type="submission" date="2018-01" db="EMBL/GenBank/DDBJ databases">
        <authorList>
            <person name="Regsiter A."/>
            <person name="William W."/>
        </authorList>
    </citation>
    <scope>NUCLEOTIDE SEQUENCE</scope>
    <source>
        <strain evidence="4">TRIP AH-1</strain>
    </source>
</reference>
<accession>A0A445MYC8</accession>
<dbReference type="InterPro" id="IPR052932">
    <property type="entry name" value="OprB_Porin"/>
</dbReference>
<feature type="signal peptide" evidence="2">
    <location>
        <begin position="1"/>
        <end position="23"/>
    </location>
</feature>
<dbReference type="Gene3D" id="2.40.160.180">
    <property type="entry name" value="Carbohydrate-selective porin OprB"/>
    <property type="match status" value="1"/>
</dbReference>
<feature type="chain" id="PRO_5018818318" evidence="2">
    <location>
        <begin position="24"/>
        <end position="413"/>
    </location>
</feature>
<dbReference type="PANTHER" id="PTHR37944">
    <property type="entry name" value="PORIN B"/>
    <property type="match status" value="1"/>
</dbReference>
<dbReference type="InterPro" id="IPR038673">
    <property type="entry name" value="OprB_sf"/>
</dbReference>
<dbReference type="AlphaFoldDB" id="A0A445MYC8"/>
<dbReference type="InterPro" id="IPR007049">
    <property type="entry name" value="Carb-sel_porin_OprB"/>
</dbReference>
<proteinExistence type="inferred from homology"/>
<gene>
    <name evidence="4" type="ORF">PITCH_A230047</name>
</gene>
<evidence type="ECO:0000256" key="1">
    <source>
        <dbReference type="ARBA" id="ARBA00008769"/>
    </source>
</evidence>
<keyword evidence="3" id="KW-0175">Coiled coil</keyword>
<dbReference type="Pfam" id="PF04966">
    <property type="entry name" value="OprB"/>
    <property type="match status" value="1"/>
</dbReference>
<keyword evidence="2" id="KW-0732">Signal</keyword>
<dbReference type="PANTHER" id="PTHR37944:SF1">
    <property type="entry name" value="PORIN B"/>
    <property type="match status" value="1"/>
</dbReference>
<dbReference type="EMBL" id="OJIN01000146">
    <property type="protein sequence ID" value="SPD74361.1"/>
    <property type="molecule type" value="Genomic_DNA"/>
</dbReference>
<evidence type="ECO:0000256" key="3">
    <source>
        <dbReference type="SAM" id="Coils"/>
    </source>
</evidence>